<evidence type="ECO:0000313" key="1">
    <source>
        <dbReference type="EnsemblMetazoa" id="CJA27682.1"/>
    </source>
</evidence>
<proteinExistence type="predicted"/>
<evidence type="ECO:0000313" key="2">
    <source>
        <dbReference type="Proteomes" id="UP000005237"/>
    </source>
</evidence>
<organism evidence="1 2">
    <name type="scientific">Caenorhabditis japonica</name>
    <dbReference type="NCBI Taxonomy" id="281687"/>
    <lineage>
        <taxon>Eukaryota</taxon>
        <taxon>Metazoa</taxon>
        <taxon>Ecdysozoa</taxon>
        <taxon>Nematoda</taxon>
        <taxon>Chromadorea</taxon>
        <taxon>Rhabditida</taxon>
        <taxon>Rhabditina</taxon>
        <taxon>Rhabditomorpha</taxon>
        <taxon>Rhabditoidea</taxon>
        <taxon>Rhabditidae</taxon>
        <taxon>Peloderinae</taxon>
        <taxon>Caenorhabditis</taxon>
    </lineage>
</organism>
<sequence length="105" mass="11294">MMISRADHLTTSPSIFGEQKTSIDSISPKAGTITSLSIFGTPSDQECQPIPVVPRSSSSDELRVWRLTSAGLVEVDAKTMGAFLDKPKTEKTNLCGEGNVSFFLT</sequence>
<reference evidence="1" key="2">
    <citation type="submission" date="2022-06" db="UniProtKB">
        <authorList>
            <consortium name="EnsemblMetazoa"/>
        </authorList>
    </citation>
    <scope>IDENTIFICATION</scope>
    <source>
        <strain evidence="1">DF5081</strain>
    </source>
</reference>
<name>A0A8R1E6M5_CAEJA</name>
<keyword evidence="2" id="KW-1185">Reference proteome</keyword>
<reference evidence="2" key="1">
    <citation type="submission" date="2010-08" db="EMBL/GenBank/DDBJ databases">
        <authorList>
            <consortium name="Caenorhabditis japonica Sequencing Consortium"/>
            <person name="Wilson R.K."/>
        </authorList>
    </citation>
    <scope>NUCLEOTIDE SEQUENCE [LARGE SCALE GENOMIC DNA]</scope>
    <source>
        <strain evidence="2">DF5081</strain>
    </source>
</reference>
<dbReference type="EnsemblMetazoa" id="CJA27682.1">
    <property type="protein sequence ID" value="CJA27682.1"/>
    <property type="gene ID" value="WBGene00183255"/>
</dbReference>
<accession>A0A8R1E6M5</accession>
<dbReference type="AlphaFoldDB" id="A0A8R1E6M5"/>
<dbReference type="Proteomes" id="UP000005237">
    <property type="component" value="Unassembled WGS sequence"/>
</dbReference>
<protein>
    <submittedName>
        <fullName evidence="1">Uncharacterized protein</fullName>
    </submittedName>
</protein>